<evidence type="ECO:0000313" key="5">
    <source>
        <dbReference type="EMBL" id="KAK8855100.1"/>
    </source>
</evidence>
<protein>
    <submittedName>
        <fullName evidence="5">Ankyrin repeat protein</fullName>
    </submittedName>
</protein>
<feature type="repeat" description="ANK" evidence="3">
    <location>
        <begin position="381"/>
        <end position="406"/>
    </location>
</feature>
<reference evidence="5 6" key="1">
    <citation type="journal article" date="2024" name="IMA Fungus">
        <title>Apiospora arundinis, a panoply of carbohydrate-active enzymes and secondary metabolites.</title>
        <authorList>
            <person name="Sorensen T."/>
            <person name="Petersen C."/>
            <person name="Muurmann A.T."/>
            <person name="Christiansen J.V."/>
            <person name="Brundto M.L."/>
            <person name="Overgaard C.K."/>
            <person name="Boysen A.T."/>
            <person name="Wollenberg R.D."/>
            <person name="Larsen T.O."/>
            <person name="Sorensen J.L."/>
            <person name="Nielsen K.L."/>
            <person name="Sondergaard T.E."/>
        </authorList>
    </citation>
    <scope>NUCLEOTIDE SEQUENCE [LARGE SCALE GENOMIC DNA]</scope>
    <source>
        <strain evidence="5 6">AAU 773</strain>
    </source>
</reference>
<keyword evidence="6" id="KW-1185">Reference proteome</keyword>
<gene>
    <name evidence="5" type="ORF">PGQ11_011012</name>
</gene>
<evidence type="ECO:0000256" key="4">
    <source>
        <dbReference type="SAM" id="MobiDB-lite"/>
    </source>
</evidence>
<dbReference type="InterPro" id="IPR036770">
    <property type="entry name" value="Ankyrin_rpt-contain_sf"/>
</dbReference>
<evidence type="ECO:0000256" key="3">
    <source>
        <dbReference type="PROSITE-ProRule" id="PRU00023"/>
    </source>
</evidence>
<dbReference type="EMBL" id="JAPCWZ010000007">
    <property type="protein sequence ID" value="KAK8855100.1"/>
    <property type="molecule type" value="Genomic_DNA"/>
</dbReference>
<comment type="caution">
    <text evidence="5">The sequence shown here is derived from an EMBL/GenBank/DDBJ whole genome shotgun (WGS) entry which is preliminary data.</text>
</comment>
<organism evidence="5 6">
    <name type="scientific">Apiospora arundinis</name>
    <dbReference type="NCBI Taxonomy" id="335852"/>
    <lineage>
        <taxon>Eukaryota</taxon>
        <taxon>Fungi</taxon>
        <taxon>Dikarya</taxon>
        <taxon>Ascomycota</taxon>
        <taxon>Pezizomycotina</taxon>
        <taxon>Sordariomycetes</taxon>
        <taxon>Xylariomycetidae</taxon>
        <taxon>Amphisphaeriales</taxon>
        <taxon>Apiosporaceae</taxon>
        <taxon>Apiospora</taxon>
    </lineage>
</organism>
<dbReference type="PANTHER" id="PTHR24198:SF165">
    <property type="entry name" value="ANKYRIN REPEAT-CONTAINING PROTEIN-RELATED"/>
    <property type="match status" value="1"/>
</dbReference>
<evidence type="ECO:0000256" key="2">
    <source>
        <dbReference type="ARBA" id="ARBA00023043"/>
    </source>
</evidence>
<evidence type="ECO:0000313" key="6">
    <source>
        <dbReference type="Proteomes" id="UP001390339"/>
    </source>
</evidence>
<dbReference type="Pfam" id="PF12796">
    <property type="entry name" value="Ank_2"/>
    <property type="match status" value="1"/>
</dbReference>
<keyword evidence="2 3" id="KW-0040">ANK repeat</keyword>
<dbReference type="Gene3D" id="1.25.40.20">
    <property type="entry name" value="Ankyrin repeat-containing domain"/>
    <property type="match status" value="3"/>
</dbReference>
<sequence length="610" mass="65837">MEPPASYLLTGNPPAAGHESSPSNPPHAHFYLMVRPYLKKGARHGDQDYLAQVLDAWSPQVDEENVIHEALFEAIYRGDEVAVQMLLDVGVSPRRPERSDPQFTPLLAASQAGQLGMARRFWTLVGPEGRSDEDGISCLAVAARNGRPEIVAFFLDVWGGWTAKERKDALDGAAGTRWDVCVDVLLGKLTYPQKDLQEALEWAIRRRMILMEDAVGYLRRGQLGDATQDEVEADARHRQRRVIGRLIDAGANPDGPGRWAKDGRLLLFAVSQLDYTACMATLLEKGANARIQNSQGETALHSLLRKGPADPDRHHVFQDTPQDRIVATRILLDHGSSPDVANEAGETALHLAAQKGSLEQLQLCLTHTRVATNAVRQSNNQGESPLHYAAASGRDDVVEYLLAQGAADDVGLASRSGWTPLLCALSPSEGKSAAMAMRVCSRLLAGGASPRGVVTAEGWSPLHAVASWEWLPGPVPAADVPCAWRYHSSHCDNDPAAREQFVVRLGRELVRRGAPLDAEPAFLRHAAVKPIALRGVWDARMQTLAEKKSKSTTGQVGNAATEGLGEEAAGGGGSVVPDTTPLAWAIRTGAMDLVQVILDSLESGGEDKFT</sequence>
<dbReference type="SMART" id="SM00248">
    <property type="entry name" value="ANK"/>
    <property type="match status" value="7"/>
</dbReference>
<dbReference type="PROSITE" id="PS50297">
    <property type="entry name" value="ANK_REP_REGION"/>
    <property type="match status" value="1"/>
</dbReference>
<dbReference type="InterPro" id="IPR002110">
    <property type="entry name" value="Ankyrin_rpt"/>
</dbReference>
<proteinExistence type="predicted"/>
<keyword evidence="1" id="KW-0677">Repeat</keyword>
<dbReference type="PROSITE" id="PS50088">
    <property type="entry name" value="ANK_REPEAT"/>
    <property type="match status" value="1"/>
</dbReference>
<feature type="region of interest" description="Disordered" evidence="4">
    <location>
        <begin position="1"/>
        <end position="24"/>
    </location>
</feature>
<dbReference type="SUPFAM" id="SSF48403">
    <property type="entry name" value="Ankyrin repeat"/>
    <property type="match status" value="1"/>
</dbReference>
<dbReference type="Proteomes" id="UP001390339">
    <property type="component" value="Unassembled WGS sequence"/>
</dbReference>
<evidence type="ECO:0000256" key="1">
    <source>
        <dbReference type="ARBA" id="ARBA00022737"/>
    </source>
</evidence>
<dbReference type="PANTHER" id="PTHR24198">
    <property type="entry name" value="ANKYRIN REPEAT AND PROTEIN KINASE DOMAIN-CONTAINING PROTEIN"/>
    <property type="match status" value="1"/>
</dbReference>
<accession>A0ABR2HYH8</accession>
<name>A0ABR2HYH8_9PEZI</name>